<keyword evidence="3" id="KW-0732">Signal</keyword>
<evidence type="ECO:0000256" key="1">
    <source>
        <dbReference type="ARBA" id="ARBA00008348"/>
    </source>
</evidence>
<keyword evidence="6" id="KW-1185">Reference proteome</keyword>
<accession>A0A0D2K6X9</accession>
<dbReference type="EMBL" id="KK100421">
    <property type="protein sequence ID" value="KIZ06053.1"/>
    <property type="molecule type" value="Genomic_DNA"/>
</dbReference>
<dbReference type="InterPro" id="IPR020094">
    <property type="entry name" value="TruA/RsuA/RluB/E/F_N"/>
</dbReference>
<dbReference type="PANTHER" id="PTHR47683">
    <property type="entry name" value="PSEUDOURIDINE SYNTHASE FAMILY PROTEIN-RELATED"/>
    <property type="match status" value="1"/>
</dbReference>
<dbReference type="GO" id="GO:0001522">
    <property type="term" value="P:pseudouridine synthesis"/>
    <property type="evidence" value="ECO:0007669"/>
    <property type="project" value="InterPro"/>
</dbReference>
<evidence type="ECO:0000313" key="6">
    <source>
        <dbReference type="Proteomes" id="UP000054498"/>
    </source>
</evidence>
<dbReference type="InterPro" id="IPR020103">
    <property type="entry name" value="PsdUridine_synth_cat_dom_sf"/>
</dbReference>
<dbReference type="GO" id="GO:0006364">
    <property type="term" value="P:rRNA processing"/>
    <property type="evidence" value="ECO:0007669"/>
    <property type="project" value="UniProtKB-ARBA"/>
</dbReference>
<evidence type="ECO:0000259" key="4">
    <source>
        <dbReference type="Pfam" id="PF00849"/>
    </source>
</evidence>
<dbReference type="InterPro" id="IPR000748">
    <property type="entry name" value="PsdUridine_synth_RsuA/RluB/E/F"/>
</dbReference>
<dbReference type="GO" id="GO:0003723">
    <property type="term" value="F:RNA binding"/>
    <property type="evidence" value="ECO:0007669"/>
    <property type="project" value="InterPro"/>
</dbReference>
<evidence type="ECO:0000313" key="5">
    <source>
        <dbReference type="EMBL" id="KIZ06053.1"/>
    </source>
</evidence>
<evidence type="ECO:0000256" key="2">
    <source>
        <dbReference type="ARBA" id="ARBA00023235"/>
    </source>
</evidence>
<organism evidence="5 6">
    <name type="scientific">Monoraphidium neglectum</name>
    <dbReference type="NCBI Taxonomy" id="145388"/>
    <lineage>
        <taxon>Eukaryota</taxon>
        <taxon>Viridiplantae</taxon>
        <taxon>Chlorophyta</taxon>
        <taxon>core chlorophytes</taxon>
        <taxon>Chlorophyceae</taxon>
        <taxon>CS clade</taxon>
        <taxon>Sphaeropleales</taxon>
        <taxon>Selenastraceae</taxon>
        <taxon>Monoraphidium</taxon>
    </lineage>
</organism>
<dbReference type="InterPro" id="IPR006145">
    <property type="entry name" value="PsdUridine_synth_RsuA/RluA"/>
</dbReference>
<gene>
    <name evidence="5" type="ORF">MNEG_1900</name>
</gene>
<reference evidence="5 6" key="1">
    <citation type="journal article" date="2013" name="BMC Genomics">
        <title>Reconstruction of the lipid metabolism for the microalga Monoraphidium neglectum from its genome sequence reveals characteristics suitable for biofuel production.</title>
        <authorList>
            <person name="Bogen C."/>
            <person name="Al-Dilaimi A."/>
            <person name="Albersmeier A."/>
            <person name="Wichmann J."/>
            <person name="Grundmann M."/>
            <person name="Rupp O."/>
            <person name="Lauersen K.J."/>
            <person name="Blifernez-Klassen O."/>
            <person name="Kalinowski J."/>
            <person name="Goesmann A."/>
            <person name="Mussgnug J.H."/>
            <person name="Kruse O."/>
        </authorList>
    </citation>
    <scope>NUCLEOTIDE SEQUENCE [LARGE SCALE GENOMIC DNA]</scope>
    <source>
        <strain evidence="5 6">SAG 48.87</strain>
    </source>
</reference>
<dbReference type="GeneID" id="25734778"/>
<evidence type="ECO:0000256" key="3">
    <source>
        <dbReference type="SAM" id="SignalP"/>
    </source>
</evidence>
<comment type="similarity">
    <text evidence="1">Belongs to the pseudouridine synthase RsuA family.</text>
</comment>
<dbReference type="PANTHER" id="PTHR47683:SF2">
    <property type="entry name" value="RNA-BINDING S4 DOMAIN-CONTAINING PROTEIN"/>
    <property type="match status" value="1"/>
</dbReference>
<dbReference type="NCBIfam" id="TIGR00093">
    <property type="entry name" value="pseudouridine synthase"/>
    <property type="match status" value="1"/>
</dbReference>
<dbReference type="InterPro" id="IPR018496">
    <property type="entry name" value="PsdUridine_synth_RsuA/RluB_CS"/>
</dbReference>
<name>A0A0D2K6X9_9CHLO</name>
<feature type="domain" description="Pseudouridine synthase RsuA/RluA-like" evidence="4">
    <location>
        <begin position="47"/>
        <end position="181"/>
    </location>
</feature>
<dbReference type="GO" id="GO:0160147">
    <property type="term" value="F:tRNA pseudouridine(38-40) synthase activity"/>
    <property type="evidence" value="ECO:0007669"/>
    <property type="project" value="UniProtKB-EC"/>
</dbReference>
<dbReference type="AlphaFoldDB" id="A0A0D2K6X9"/>
<feature type="signal peptide" evidence="3">
    <location>
        <begin position="1"/>
        <end position="20"/>
    </location>
</feature>
<dbReference type="InterPro" id="IPR042092">
    <property type="entry name" value="PsdUridine_s_RsuA/RluB/E/F_cat"/>
</dbReference>
<dbReference type="Pfam" id="PF00849">
    <property type="entry name" value="PseudoU_synth_2"/>
    <property type="match status" value="1"/>
</dbReference>
<feature type="chain" id="PRO_5002245978" evidence="3">
    <location>
        <begin position="21"/>
        <end position="239"/>
    </location>
</feature>
<sequence length="239" mass="25934">MVLNWTVLSAVAEFILMVPGRWIGEKVRASEVLLDGEPLDPPSPLTVLLHKPVGYVVTSPDDERVLDPVVYSRRRPFLSAVGRLDKETSGLLLLTDDGQLLHRIKSPSKRIWKVYVATLDAPLSAKEAAAAARRFASGTLTLEGDRSPLLPAALSVLEGGTTAEVALAEGRYHQVRRMFAALGRKVVSLHRRTVGALTLEGLPEGEWRHVTPTDLELVFGGQDLMPADDNSSNGVGEDT</sequence>
<dbReference type="Gene3D" id="3.30.70.1560">
    <property type="entry name" value="Alpha-L RNA-binding motif"/>
    <property type="match status" value="1"/>
</dbReference>
<protein>
    <submittedName>
        <fullName evidence="5">Ribosomal small subunit pseudouridine synthase A</fullName>
        <ecNumber evidence="5">5.4.99.12</ecNumber>
    </submittedName>
</protein>
<dbReference type="PROSITE" id="PS01149">
    <property type="entry name" value="PSI_RSU"/>
    <property type="match status" value="1"/>
</dbReference>
<keyword evidence="2 5" id="KW-0413">Isomerase</keyword>
<dbReference type="Proteomes" id="UP000054498">
    <property type="component" value="Unassembled WGS sequence"/>
</dbReference>
<dbReference type="KEGG" id="mng:MNEG_1900"/>
<dbReference type="SUPFAM" id="SSF55120">
    <property type="entry name" value="Pseudouridine synthase"/>
    <property type="match status" value="1"/>
</dbReference>
<dbReference type="RefSeq" id="XP_013905072.1">
    <property type="nucleotide sequence ID" value="XM_014049618.1"/>
</dbReference>
<dbReference type="OrthoDB" id="440619at2759"/>
<dbReference type="Gene3D" id="3.30.70.580">
    <property type="entry name" value="Pseudouridine synthase I, catalytic domain, N-terminal subdomain"/>
    <property type="match status" value="1"/>
</dbReference>
<proteinExistence type="inferred from homology"/>
<dbReference type="EC" id="5.4.99.12" evidence="5"/>
<dbReference type="STRING" id="145388.A0A0D2K6X9"/>
<dbReference type="InterPro" id="IPR050343">
    <property type="entry name" value="RsuA_PseudoU_synthase"/>
</dbReference>